<accession>A0A1D2A2G7</accession>
<organism evidence="9">
    <name type="scientific">Auxenochlorella protothecoides</name>
    <name type="common">Green microalga</name>
    <name type="synonym">Chlorella protothecoides</name>
    <dbReference type="NCBI Taxonomy" id="3075"/>
    <lineage>
        <taxon>Eukaryota</taxon>
        <taxon>Viridiplantae</taxon>
        <taxon>Chlorophyta</taxon>
        <taxon>core chlorophytes</taxon>
        <taxon>Trebouxiophyceae</taxon>
        <taxon>Chlorellales</taxon>
        <taxon>Chlorellaceae</taxon>
        <taxon>Auxenochlorella</taxon>
    </lineage>
</organism>
<evidence type="ECO:0000256" key="1">
    <source>
        <dbReference type="ARBA" id="ARBA00004123"/>
    </source>
</evidence>
<dbReference type="PANTHER" id="PTHR13215">
    <property type="entry name" value="RNA POLYMERASE II TRANSCRIPTIONAL COACTIVATOR"/>
    <property type="match status" value="1"/>
</dbReference>
<gene>
    <name evidence="9" type="ORF">g.37909</name>
</gene>
<evidence type="ECO:0000256" key="2">
    <source>
        <dbReference type="ARBA" id="ARBA00009001"/>
    </source>
</evidence>
<evidence type="ECO:0000256" key="6">
    <source>
        <dbReference type="ARBA" id="ARBA00023242"/>
    </source>
</evidence>
<dbReference type="Pfam" id="PF08766">
    <property type="entry name" value="DEK_C"/>
    <property type="match status" value="1"/>
</dbReference>
<dbReference type="SUPFAM" id="SSF54447">
    <property type="entry name" value="ssDNA-binding transcriptional regulator domain"/>
    <property type="match status" value="4"/>
</dbReference>
<dbReference type="EMBL" id="GDKF01005235">
    <property type="protein sequence ID" value="JAT73387.1"/>
    <property type="molecule type" value="Transcribed_RNA"/>
</dbReference>
<evidence type="ECO:0000313" key="9">
    <source>
        <dbReference type="EMBL" id="JAT73387.1"/>
    </source>
</evidence>
<dbReference type="InterPro" id="IPR045125">
    <property type="entry name" value="Sub1/Tcp4-like"/>
</dbReference>
<name>A0A1D2A2G7_AUXPR</name>
<dbReference type="GO" id="GO:0060261">
    <property type="term" value="P:positive regulation of transcription initiation by RNA polymerase II"/>
    <property type="evidence" value="ECO:0007669"/>
    <property type="project" value="InterPro"/>
</dbReference>
<dbReference type="AlphaFoldDB" id="A0A1D2A2G7"/>
<dbReference type="InterPro" id="IPR003173">
    <property type="entry name" value="PC4_C"/>
</dbReference>
<evidence type="ECO:0000256" key="7">
    <source>
        <dbReference type="SAM" id="MobiDB-lite"/>
    </source>
</evidence>
<proteinExistence type="inferred from homology"/>
<keyword evidence="4" id="KW-0238">DNA-binding</keyword>
<dbReference type="InterPro" id="IPR009044">
    <property type="entry name" value="ssDNA-bd_transcriptional_reg"/>
</dbReference>
<keyword evidence="5" id="KW-0804">Transcription</keyword>
<comment type="similarity">
    <text evidence="2">Belongs to the transcriptional coactivator PC4 family.</text>
</comment>
<comment type="subcellular location">
    <subcellularLocation>
        <location evidence="1">Nucleus</location>
    </subcellularLocation>
</comment>
<dbReference type="PROSITE" id="PS51998">
    <property type="entry name" value="DEK_C"/>
    <property type="match status" value="1"/>
</dbReference>
<dbReference type="GO" id="GO:0003713">
    <property type="term" value="F:transcription coactivator activity"/>
    <property type="evidence" value="ECO:0007669"/>
    <property type="project" value="InterPro"/>
</dbReference>
<sequence>MRKEAIRTALFEYLEGADLEAATQRTVQQELEDRLGEPLNEYKEYIRAQTDAFLAGCTARGNDEVDDEDFQQPRKRVKGAGAEQHGKNDAANGHPLSGDVYAAVRDWHGRVGVDIRQYYTDKEGQLKPGFKGLALSPQGWGLLSQALPNLCKRLDARTSGDAVELDKNQRASVSEFKGTWALDLRQWHAGSDAGLIPGKKGVRLGREQASALLAAAPLLDSKLNRKGAAGPSVVDHPTPASNAKPTAQHPGPSLTHAKPSPAPITVQPGPVSEAADRPPDAGPVELGSNKRAEVTTFKGRSLLSLREYYEKDGQLLPGKRGIALAADQVLALLTAAPQLTAGLERRDDSCRAQLSASRRAGVSAFKGRHSIDIREWYEKDGQERPGAKGLSLSQEQWGIFVAALPALQAAM</sequence>
<feature type="region of interest" description="Disordered" evidence="7">
    <location>
        <begin position="226"/>
        <end position="290"/>
    </location>
</feature>
<dbReference type="GO" id="GO:0003677">
    <property type="term" value="F:DNA binding"/>
    <property type="evidence" value="ECO:0007669"/>
    <property type="project" value="UniProtKB-KW"/>
</dbReference>
<dbReference type="GO" id="GO:0005634">
    <property type="term" value="C:nucleus"/>
    <property type="evidence" value="ECO:0007669"/>
    <property type="project" value="UniProtKB-SubCell"/>
</dbReference>
<feature type="domain" description="DEK-C" evidence="8">
    <location>
        <begin position="1"/>
        <end position="55"/>
    </location>
</feature>
<dbReference type="Pfam" id="PF02229">
    <property type="entry name" value="PC4"/>
    <property type="match status" value="4"/>
</dbReference>
<keyword evidence="6" id="KW-0539">Nucleus</keyword>
<keyword evidence="3" id="KW-0805">Transcription regulation</keyword>
<evidence type="ECO:0000256" key="4">
    <source>
        <dbReference type="ARBA" id="ARBA00023125"/>
    </source>
</evidence>
<evidence type="ECO:0000256" key="3">
    <source>
        <dbReference type="ARBA" id="ARBA00023015"/>
    </source>
</evidence>
<dbReference type="InterPro" id="IPR014876">
    <property type="entry name" value="DEK_C"/>
</dbReference>
<evidence type="ECO:0000259" key="8">
    <source>
        <dbReference type="PROSITE" id="PS51998"/>
    </source>
</evidence>
<dbReference type="Gene3D" id="2.30.31.10">
    <property type="entry name" value="Transcriptional Coactivator Pc4, Chain A"/>
    <property type="match status" value="4"/>
</dbReference>
<protein>
    <recommendedName>
        <fullName evidence="8">DEK-C domain-containing protein</fullName>
    </recommendedName>
</protein>
<reference evidence="9" key="1">
    <citation type="submission" date="2015-08" db="EMBL/GenBank/DDBJ databases">
        <authorList>
            <person name="Babu N.S."/>
            <person name="Beckwith C.J."/>
            <person name="Beseler K.G."/>
            <person name="Brison A."/>
            <person name="Carone J.V."/>
            <person name="Caskin T.P."/>
            <person name="Diamond M."/>
            <person name="Durham M.E."/>
            <person name="Foxe J.M."/>
            <person name="Go M."/>
            <person name="Henderson B.A."/>
            <person name="Jones I.B."/>
            <person name="McGettigan J.A."/>
            <person name="Micheletti S.J."/>
            <person name="Nasrallah M.E."/>
            <person name="Ortiz D."/>
            <person name="Piller C.R."/>
            <person name="Privatt S.R."/>
            <person name="Schneider S.L."/>
            <person name="Sharp S."/>
            <person name="Smith T.C."/>
            <person name="Stanton J.D."/>
            <person name="Ullery H.E."/>
            <person name="Wilson R.J."/>
            <person name="Serrano M.G."/>
            <person name="Buck G."/>
            <person name="Lee V."/>
            <person name="Wang Y."/>
            <person name="Carvalho R."/>
            <person name="Voegtly L."/>
            <person name="Shi R."/>
            <person name="Duckworth R."/>
            <person name="Johnson A."/>
            <person name="Loviza R."/>
            <person name="Walstead R."/>
            <person name="Shah Z."/>
            <person name="Kiflezghi M."/>
            <person name="Wade K."/>
            <person name="Ball S.L."/>
            <person name="Bradley K.W."/>
            <person name="Asai D.J."/>
            <person name="Bowman C.A."/>
            <person name="Russell D.A."/>
            <person name="Pope W.H."/>
            <person name="Jacobs-Sera D."/>
            <person name="Hendrix R.W."/>
            <person name="Hatfull G.F."/>
        </authorList>
    </citation>
    <scope>NUCLEOTIDE SEQUENCE</scope>
</reference>
<dbReference type="SUPFAM" id="SSF109715">
    <property type="entry name" value="DEK C-terminal domain"/>
    <property type="match status" value="1"/>
</dbReference>
<evidence type="ECO:0000256" key="5">
    <source>
        <dbReference type="ARBA" id="ARBA00023163"/>
    </source>
</evidence>